<dbReference type="EMBL" id="LGUT01001560">
    <property type="protein sequence ID" value="KOG88706.1"/>
    <property type="molecule type" value="Genomic_DNA"/>
</dbReference>
<reference evidence="1 2" key="1">
    <citation type="submission" date="2015-07" db="EMBL/GenBank/DDBJ databases">
        <authorList>
            <person name="Ju K.-S."/>
            <person name="Doroghazi J.R."/>
            <person name="Metcalf W.W."/>
        </authorList>
    </citation>
    <scope>NUCLEOTIDE SEQUENCE [LARGE SCALE GENOMIC DNA]</scope>
    <source>
        <strain evidence="1 2">NRRL B-3589</strain>
    </source>
</reference>
<protein>
    <recommendedName>
        <fullName evidence="3">3-carboxy-cis,cis-muconate cycloisomerase</fullName>
    </recommendedName>
</protein>
<keyword evidence="2" id="KW-1185">Reference proteome</keyword>
<dbReference type="Proteomes" id="UP000037020">
    <property type="component" value="Unassembled WGS sequence"/>
</dbReference>
<evidence type="ECO:0000313" key="1">
    <source>
        <dbReference type="EMBL" id="KOG88706.1"/>
    </source>
</evidence>
<evidence type="ECO:0008006" key="3">
    <source>
        <dbReference type="Google" id="ProtNLM"/>
    </source>
</evidence>
<dbReference type="Gene3D" id="1.10.275.10">
    <property type="entry name" value="Fumarase/aspartase (N-terminal domain)"/>
    <property type="match status" value="1"/>
</dbReference>
<comment type="caution">
    <text evidence="1">The sequence shown here is derived from an EMBL/GenBank/DDBJ whole genome shotgun (WGS) entry which is preliminary data.</text>
</comment>
<sequence length="66" mass="6249">MNSADDAPGAAYGDSGLLAPAWAGSAAEAATGDAAYLTALLDAEAALTRAQAALGQAPRSAADAAT</sequence>
<organism evidence="1 2">
    <name type="scientific">Streptomyces varsoviensis</name>
    <dbReference type="NCBI Taxonomy" id="67373"/>
    <lineage>
        <taxon>Bacteria</taxon>
        <taxon>Bacillati</taxon>
        <taxon>Actinomycetota</taxon>
        <taxon>Actinomycetes</taxon>
        <taxon>Kitasatosporales</taxon>
        <taxon>Streptomycetaceae</taxon>
        <taxon>Streptomyces</taxon>
    </lineage>
</organism>
<dbReference type="InterPro" id="IPR024083">
    <property type="entry name" value="Fumarase/histidase_N"/>
</dbReference>
<accession>A0ABR5J6D6</accession>
<gene>
    <name evidence="1" type="ORF">ADK38_18300</name>
</gene>
<evidence type="ECO:0000313" key="2">
    <source>
        <dbReference type="Proteomes" id="UP000037020"/>
    </source>
</evidence>
<proteinExistence type="predicted"/>
<feature type="non-terminal residue" evidence="1">
    <location>
        <position position="66"/>
    </location>
</feature>
<name>A0ABR5J6D6_9ACTN</name>